<comment type="caution">
    <text evidence="1">The sequence shown here is derived from an EMBL/GenBank/DDBJ whole genome shotgun (WGS) entry which is preliminary data.</text>
</comment>
<evidence type="ECO:0000313" key="2">
    <source>
        <dbReference type="Proteomes" id="UP000789570"/>
    </source>
</evidence>
<name>A0A9N9J2D3_9GLOM</name>
<gene>
    <name evidence="1" type="ORF">FCALED_LOCUS16904</name>
</gene>
<organism evidence="1 2">
    <name type="scientific">Funneliformis caledonium</name>
    <dbReference type="NCBI Taxonomy" id="1117310"/>
    <lineage>
        <taxon>Eukaryota</taxon>
        <taxon>Fungi</taxon>
        <taxon>Fungi incertae sedis</taxon>
        <taxon>Mucoromycota</taxon>
        <taxon>Glomeromycotina</taxon>
        <taxon>Glomeromycetes</taxon>
        <taxon>Glomerales</taxon>
        <taxon>Glomeraceae</taxon>
        <taxon>Funneliformis</taxon>
    </lineage>
</organism>
<dbReference type="AlphaFoldDB" id="A0A9N9J2D3"/>
<keyword evidence="2" id="KW-1185">Reference proteome</keyword>
<dbReference type="Proteomes" id="UP000789570">
    <property type="component" value="Unassembled WGS sequence"/>
</dbReference>
<dbReference type="EMBL" id="CAJVPQ010022425">
    <property type="protein sequence ID" value="CAG8760572.1"/>
    <property type="molecule type" value="Genomic_DNA"/>
</dbReference>
<protein>
    <submittedName>
        <fullName evidence="1">7016_t:CDS:1</fullName>
    </submittedName>
</protein>
<accession>A0A9N9J2D3</accession>
<reference evidence="1" key="1">
    <citation type="submission" date="2021-06" db="EMBL/GenBank/DDBJ databases">
        <authorList>
            <person name="Kallberg Y."/>
            <person name="Tangrot J."/>
            <person name="Rosling A."/>
        </authorList>
    </citation>
    <scope>NUCLEOTIDE SEQUENCE</scope>
    <source>
        <strain evidence="1">UK204</strain>
    </source>
</reference>
<evidence type="ECO:0000313" key="1">
    <source>
        <dbReference type="EMBL" id="CAG8760572.1"/>
    </source>
</evidence>
<sequence>MKKVAQPSQLNVTVHEGGTKAFIYTYDDMSLGCDNESILKTEADSSNNKSSKFGRVNVFLSIIENDNINSRAKLLLTK</sequence>
<proteinExistence type="predicted"/>